<gene>
    <name evidence="1" type="ORF">MCBB_2090</name>
</gene>
<organism evidence="1 2">
    <name type="scientific">Methanobacterium congolense</name>
    <dbReference type="NCBI Taxonomy" id="118062"/>
    <lineage>
        <taxon>Archaea</taxon>
        <taxon>Methanobacteriati</taxon>
        <taxon>Methanobacteriota</taxon>
        <taxon>Methanomada group</taxon>
        <taxon>Methanobacteria</taxon>
        <taxon>Methanobacteriales</taxon>
        <taxon>Methanobacteriaceae</taxon>
        <taxon>Methanobacterium</taxon>
    </lineage>
</organism>
<protein>
    <submittedName>
        <fullName evidence="1">Uncharacterized protein</fullName>
    </submittedName>
</protein>
<reference evidence="1 2" key="1">
    <citation type="submission" date="2016-08" db="EMBL/GenBank/DDBJ databases">
        <authorList>
            <person name="Seilhamer J.J."/>
        </authorList>
    </citation>
    <scope>NUCLEOTIDE SEQUENCE [LARGE SCALE GENOMIC DNA]</scope>
    <source>
        <strain evidence="1">Buetzberg</strain>
    </source>
</reference>
<sequence>MDKKAKELMEKCEKMDDSSVMGSCRVLLELMDQKKVEVKEDMDQTYLQMAENLKPKDVSKVLQIALKVRESGDIKDTELKNAASVLIRAIEMS</sequence>
<dbReference type="OrthoDB" id="76851at2157"/>
<dbReference type="EMBL" id="LT607756">
    <property type="protein sequence ID" value="SCG86633.1"/>
    <property type="molecule type" value="Genomic_DNA"/>
</dbReference>
<keyword evidence="2" id="KW-1185">Reference proteome</keyword>
<proteinExistence type="predicted"/>
<dbReference type="RefSeq" id="WP_071907680.1">
    <property type="nucleotide sequence ID" value="NZ_LT607756.1"/>
</dbReference>
<dbReference type="GeneID" id="30412925"/>
<name>A0A1D3L4U4_9EURY</name>
<evidence type="ECO:0000313" key="1">
    <source>
        <dbReference type="EMBL" id="SCG86633.1"/>
    </source>
</evidence>
<dbReference type="KEGG" id="mcub:MCBB_2090"/>
<evidence type="ECO:0000313" key="2">
    <source>
        <dbReference type="Proteomes" id="UP000094707"/>
    </source>
</evidence>
<accession>A0A1D3L4U4</accession>
<dbReference type="Proteomes" id="UP000094707">
    <property type="component" value="Chromosome I"/>
</dbReference>
<dbReference type="AlphaFoldDB" id="A0A1D3L4U4"/>